<proteinExistence type="predicted"/>
<evidence type="ECO:0000313" key="3">
    <source>
        <dbReference type="Proteomes" id="UP000094329"/>
    </source>
</evidence>
<dbReference type="InterPro" id="IPR013249">
    <property type="entry name" value="RNA_pol_sigma70_r4_t2"/>
</dbReference>
<dbReference type="EMBL" id="MDTU01000001">
    <property type="protein sequence ID" value="ODN42370.1"/>
    <property type="molecule type" value="Genomic_DNA"/>
</dbReference>
<protein>
    <recommendedName>
        <fullName evidence="1">RNA polymerase sigma factor 70 region 4 type 2 domain-containing protein</fullName>
    </recommendedName>
</protein>
<dbReference type="InterPro" id="IPR009057">
    <property type="entry name" value="Homeodomain-like_sf"/>
</dbReference>
<feature type="domain" description="RNA polymerase sigma factor 70 region 4 type 2" evidence="1">
    <location>
        <begin position="11"/>
        <end position="43"/>
    </location>
</feature>
<reference evidence="2 3" key="1">
    <citation type="submission" date="2016-08" db="EMBL/GenBank/DDBJ databases">
        <title>Draft genome sequence of Candidatus Piscirickettsia litoralis, from seawater.</title>
        <authorList>
            <person name="Wan X."/>
            <person name="Lee A.J."/>
            <person name="Hou S."/>
            <person name="Donachie S.P."/>
        </authorList>
    </citation>
    <scope>NUCLEOTIDE SEQUENCE [LARGE SCALE GENOMIC DNA]</scope>
    <source>
        <strain evidence="2 3">Y2</strain>
    </source>
</reference>
<gene>
    <name evidence="2" type="ORF">BGC07_04765</name>
</gene>
<dbReference type="Gene3D" id="1.10.10.10">
    <property type="entry name" value="Winged helix-like DNA-binding domain superfamily/Winged helix DNA-binding domain"/>
    <property type="match status" value="1"/>
</dbReference>
<dbReference type="Proteomes" id="UP000094329">
    <property type="component" value="Unassembled WGS sequence"/>
</dbReference>
<keyword evidence="3" id="KW-1185">Reference proteome</keyword>
<evidence type="ECO:0000313" key="2">
    <source>
        <dbReference type="EMBL" id="ODN42370.1"/>
    </source>
</evidence>
<sequence>MVAPYSVDLRERVINLKLTEEYTNEEIAELLSISMSSVKKYYRQYKNNESLIPKKPGGESRR</sequence>
<comment type="caution">
    <text evidence="2">The sequence shown here is derived from an EMBL/GenBank/DDBJ whole genome shotgun (WGS) entry which is preliminary data.</text>
</comment>
<organism evidence="2 3">
    <name type="scientific">Piscirickettsia litoralis</name>
    <dbReference type="NCBI Taxonomy" id="1891921"/>
    <lineage>
        <taxon>Bacteria</taxon>
        <taxon>Pseudomonadati</taxon>
        <taxon>Pseudomonadota</taxon>
        <taxon>Gammaproteobacteria</taxon>
        <taxon>Thiotrichales</taxon>
        <taxon>Piscirickettsiaceae</taxon>
        <taxon>Piscirickettsia</taxon>
    </lineage>
</organism>
<dbReference type="SUPFAM" id="SSF46689">
    <property type="entry name" value="Homeodomain-like"/>
    <property type="match status" value="1"/>
</dbReference>
<dbReference type="RefSeq" id="WP_069312167.1">
    <property type="nucleotide sequence ID" value="NZ_MDTU01000001.1"/>
</dbReference>
<dbReference type="InterPro" id="IPR036388">
    <property type="entry name" value="WH-like_DNA-bd_sf"/>
</dbReference>
<dbReference type="Pfam" id="PF08281">
    <property type="entry name" value="Sigma70_r4_2"/>
    <property type="match status" value="1"/>
</dbReference>
<evidence type="ECO:0000259" key="1">
    <source>
        <dbReference type="Pfam" id="PF08281"/>
    </source>
</evidence>
<accession>A0ABX3A4L1</accession>
<name>A0ABX3A4L1_9GAMM</name>